<dbReference type="EMBL" id="LR796424">
    <property type="protein sequence ID" value="CAB4144371.1"/>
    <property type="molecule type" value="Genomic_DNA"/>
</dbReference>
<evidence type="ECO:0000313" key="3">
    <source>
        <dbReference type="EMBL" id="CAB4213107.1"/>
    </source>
</evidence>
<name>A0A6J5ME00_9CAUD</name>
<dbReference type="EMBL" id="LR797029">
    <property type="protein sequence ID" value="CAB4183371.1"/>
    <property type="molecule type" value="Genomic_DNA"/>
</dbReference>
<sequence length="92" mass="10753">MNFFKAFKLALTIMKLEKIKQDFVYNDAIIIDDPLPKVDLIHLTKQQINEQIMRKCAKCSSTAKTSALNREKNRIMITCLKCNDWVDFKKPC</sequence>
<gene>
    <name evidence="2" type="ORF">UFOVP1089_55</name>
    <name evidence="3" type="ORF">UFOVP1443_74</name>
    <name evidence="1" type="ORF">UFOVP459_30</name>
</gene>
<evidence type="ECO:0000313" key="2">
    <source>
        <dbReference type="EMBL" id="CAB4183371.1"/>
    </source>
</evidence>
<dbReference type="EMBL" id="LR797389">
    <property type="protein sequence ID" value="CAB4213107.1"/>
    <property type="molecule type" value="Genomic_DNA"/>
</dbReference>
<protein>
    <submittedName>
        <fullName evidence="1">Uncharacterized protein</fullName>
    </submittedName>
</protein>
<reference evidence="1" key="1">
    <citation type="submission" date="2020-04" db="EMBL/GenBank/DDBJ databases">
        <authorList>
            <person name="Chiriac C."/>
            <person name="Salcher M."/>
            <person name="Ghai R."/>
            <person name="Kavagutti S V."/>
        </authorList>
    </citation>
    <scope>NUCLEOTIDE SEQUENCE</scope>
</reference>
<proteinExistence type="predicted"/>
<organism evidence="1">
    <name type="scientific">uncultured Caudovirales phage</name>
    <dbReference type="NCBI Taxonomy" id="2100421"/>
    <lineage>
        <taxon>Viruses</taxon>
        <taxon>Duplodnaviria</taxon>
        <taxon>Heunggongvirae</taxon>
        <taxon>Uroviricota</taxon>
        <taxon>Caudoviricetes</taxon>
        <taxon>Peduoviridae</taxon>
        <taxon>Maltschvirus</taxon>
        <taxon>Maltschvirus maltsch</taxon>
    </lineage>
</organism>
<accession>A0A6J5ME00</accession>
<evidence type="ECO:0000313" key="1">
    <source>
        <dbReference type="EMBL" id="CAB4144371.1"/>
    </source>
</evidence>